<dbReference type="InterPro" id="IPR028119">
    <property type="entry name" value="Snapin/Pallidin/Snn1"/>
</dbReference>
<keyword evidence="1" id="KW-0175">Coiled coil</keyword>
<dbReference type="GO" id="GO:0031083">
    <property type="term" value="C:BLOC-1 complex"/>
    <property type="evidence" value="ECO:0007669"/>
    <property type="project" value="TreeGrafter"/>
</dbReference>
<organism evidence="2">
    <name type="scientific">Phallusia mammillata</name>
    <dbReference type="NCBI Taxonomy" id="59560"/>
    <lineage>
        <taxon>Eukaryota</taxon>
        <taxon>Metazoa</taxon>
        <taxon>Chordata</taxon>
        <taxon>Tunicata</taxon>
        <taxon>Ascidiacea</taxon>
        <taxon>Phlebobranchia</taxon>
        <taxon>Ascidiidae</taxon>
        <taxon>Phallusia</taxon>
    </lineage>
</organism>
<dbReference type="AlphaFoldDB" id="A0A6F9DHH1"/>
<feature type="coiled-coil region" evidence="1">
    <location>
        <begin position="102"/>
        <end position="142"/>
    </location>
</feature>
<accession>A0A6F9DHH1</accession>
<name>A0A6F9DHH1_9ASCI</name>
<evidence type="ECO:0000313" key="2">
    <source>
        <dbReference type="EMBL" id="CAB3262651.1"/>
    </source>
</evidence>
<dbReference type="Pfam" id="PF14712">
    <property type="entry name" value="Snapin_Pallidin"/>
    <property type="match status" value="1"/>
</dbReference>
<dbReference type="GO" id="GO:0030133">
    <property type="term" value="C:transport vesicle"/>
    <property type="evidence" value="ECO:0007669"/>
    <property type="project" value="TreeGrafter"/>
</dbReference>
<dbReference type="PANTHER" id="PTHR31328">
    <property type="entry name" value="BIOGENESIS OF LYSOSOME-RELATED ORGANELLES COMPLEX 1 SUBUNIT 6"/>
    <property type="match status" value="1"/>
</dbReference>
<proteinExistence type="evidence at transcript level"/>
<gene>
    <name evidence="2" type="primary">LOC100181388</name>
</gene>
<reference evidence="2" key="1">
    <citation type="submission" date="2020-04" db="EMBL/GenBank/DDBJ databases">
        <authorList>
            <person name="Neveu A P."/>
        </authorList>
    </citation>
    <scope>NUCLEOTIDE SEQUENCE</scope>
    <source>
        <tissue evidence="2">Whole embryo</tissue>
    </source>
</reference>
<evidence type="ECO:0000256" key="1">
    <source>
        <dbReference type="SAM" id="Coils"/>
    </source>
</evidence>
<dbReference type="EMBL" id="LR786789">
    <property type="protein sequence ID" value="CAB3262651.1"/>
    <property type="molecule type" value="mRNA"/>
</dbReference>
<dbReference type="PANTHER" id="PTHR31328:SF2">
    <property type="entry name" value="BIOGENESIS OF LYSOSOME-RELATED ORGANELLES COMPLEX 1 SUBUNIT 6"/>
    <property type="match status" value="1"/>
</dbReference>
<sequence>MSIELTAPAEGQEINSKRTLLDQKLVADASEHLSQQFFTQFAPKLKQAVGKLDDVIQNQSVLTESLKHEHERIKEANVNEVQIAMTLVNHYRGKLIKIQKDMTSIKESSEKLRREASRLQQVKQREQLKLDEQREKEIAEDQQLVATFSNTTINK</sequence>
<protein>
    <submittedName>
        <fullName evidence="2">Uncharacterized protein LOC100181388</fullName>
    </submittedName>
</protein>